<organism evidence="2 3">
    <name type="scientific">Pleurodeles waltl</name>
    <name type="common">Iberian ribbed newt</name>
    <dbReference type="NCBI Taxonomy" id="8319"/>
    <lineage>
        <taxon>Eukaryota</taxon>
        <taxon>Metazoa</taxon>
        <taxon>Chordata</taxon>
        <taxon>Craniata</taxon>
        <taxon>Vertebrata</taxon>
        <taxon>Euteleostomi</taxon>
        <taxon>Amphibia</taxon>
        <taxon>Batrachia</taxon>
        <taxon>Caudata</taxon>
        <taxon>Salamandroidea</taxon>
        <taxon>Salamandridae</taxon>
        <taxon>Pleurodelinae</taxon>
        <taxon>Pleurodeles</taxon>
    </lineage>
</organism>
<evidence type="ECO:0000256" key="1">
    <source>
        <dbReference type="SAM" id="MobiDB-lite"/>
    </source>
</evidence>
<protein>
    <submittedName>
        <fullName evidence="2">Uncharacterized protein</fullName>
    </submittedName>
</protein>
<gene>
    <name evidence="2" type="ORF">NDU88_004865</name>
</gene>
<evidence type="ECO:0000313" key="3">
    <source>
        <dbReference type="Proteomes" id="UP001066276"/>
    </source>
</evidence>
<accession>A0AAV7VHG1</accession>
<dbReference type="Proteomes" id="UP001066276">
    <property type="component" value="Chromosome 2_1"/>
</dbReference>
<evidence type="ECO:0000313" key="2">
    <source>
        <dbReference type="EMBL" id="KAJ1201049.1"/>
    </source>
</evidence>
<feature type="compositionally biased region" description="Basic and acidic residues" evidence="1">
    <location>
        <begin position="1"/>
        <end position="12"/>
    </location>
</feature>
<feature type="region of interest" description="Disordered" evidence="1">
    <location>
        <begin position="1"/>
        <end position="53"/>
    </location>
</feature>
<reference evidence="2" key="1">
    <citation type="journal article" date="2022" name="bioRxiv">
        <title>Sequencing and chromosome-scale assembly of the giantPleurodeles waltlgenome.</title>
        <authorList>
            <person name="Brown T."/>
            <person name="Elewa A."/>
            <person name="Iarovenko S."/>
            <person name="Subramanian E."/>
            <person name="Araus A.J."/>
            <person name="Petzold A."/>
            <person name="Susuki M."/>
            <person name="Suzuki K.-i.T."/>
            <person name="Hayashi T."/>
            <person name="Toyoda A."/>
            <person name="Oliveira C."/>
            <person name="Osipova E."/>
            <person name="Leigh N.D."/>
            <person name="Simon A."/>
            <person name="Yun M.H."/>
        </authorList>
    </citation>
    <scope>NUCLEOTIDE SEQUENCE</scope>
    <source>
        <strain evidence="2">20211129_DDA</strain>
        <tissue evidence="2">Liver</tissue>
    </source>
</reference>
<dbReference type="EMBL" id="JANPWB010000003">
    <property type="protein sequence ID" value="KAJ1201049.1"/>
    <property type="molecule type" value="Genomic_DNA"/>
</dbReference>
<keyword evidence="3" id="KW-1185">Reference proteome</keyword>
<dbReference type="AlphaFoldDB" id="A0AAV7VHG1"/>
<name>A0AAV7VHG1_PLEWA</name>
<comment type="caution">
    <text evidence="2">The sequence shown here is derived from an EMBL/GenBank/DDBJ whole genome shotgun (WGS) entry which is preliminary data.</text>
</comment>
<proteinExistence type="predicted"/>
<sequence length="82" mass="9311">MSTHAAPREQPKVKSKWTRTKDRTAFLSGVNTQAPPPKRHPVPFSPNHSPPKVEYRRRGLLRFTAPFLPDVTARCLLANPVR</sequence>